<evidence type="ECO:0000313" key="2">
    <source>
        <dbReference type="EMBL" id="GBN07735.1"/>
    </source>
</evidence>
<name>A0A4Y2KZJ1_ARAVE</name>
<gene>
    <name evidence="2" type="ORF">AVEN_251412_1</name>
</gene>
<dbReference type="PANTHER" id="PTHR47331:SF2">
    <property type="match status" value="1"/>
</dbReference>
<accession>A0A4Y2KZJ1</accession>
<dbReference type="PANTHER" id="PTHR47331">
    <property type="entry name" value="PHD-TYPE DOMAIN-CONTAINING PROTEIN"/>
    <property type="match status" value="1"/>
</dbReference>
<dbReference type="Pfam" id="PF18701">
    <property type="entry name" value="DUF5641"/>
    <property type="match status" value="1"/>
</dbReference>
<dbReference type="Proteomes" id="UP000499080">
    <property type="component" value="Unassembled WGS sequence"/>
</dbReference>
<dbReference type="EMBL" id="BGPR01005184">
    <property type="protein sequence ID" value="GBN07735.1"/>
    <property type="molecule type" value="Genomic_DNA"/>
</dbReference>
<comment type="caution">
    <text evidence="2">The sequence shown here is derived from an EMBL/GenBank/DDBJ whole genome shotgun (WGS) entry which is preliminary data.</text>
</comment>
<proteinExistence type="predicted"/>
<evidence type="ECO:0000259" key="1">
    <source>
        <dbReference type="Pfam" id="PF18701"/>
    </source>
</evidence>
<feature type="domain" description="DUF5641" evidence="1">
    <location>
        <begin position="80"/>
        <end position="135"/>
    </location>
</feature>
<dbReference type="OrthoDB" id="6434609at2759"/>
<dbReference type="InterPro" id="IPR040676">
    <property type="entry name" value="DUF5641"/>
</dbReference>
<keyword evidence="3" id="KW-1185">Reference proteome</keyword>
<protein>
    <recommendedName>
        <fullName evidence="1">DUF5641 domain-containing protein</fullName>
    </recommendedName>
</protein>
<reference evidence="2 3" key="1">
    <citation type="journal article" date="2019" name="Sci. Rep.">
        <title>Orb-weaving spider Araneus ventricosus genome elucidates the spidroin gene catalogue.</title>
        <authorList>
            <person name="Kono N."/>
            <person name="Nakamura H."/>
            <person name="Ohtoshi R."/>
            <person name="Moran D.A.P."/>
            <person name="Shinohara A."/>
            <person name="Yoshida Y."/>
            <person name="Fujiwara M."/>
            <person name="Mori M."/>
            <person name="Tomita M."/>
            <person name="Arakawa K."/>
        </authorList>
    </citation>
    <scope>NUCLEOTIDE SEQUENCE [LARGE SCALE GENOMIC DNA]</scope>
</reference>
<evidence type="ECO:0000313" key="3">
    <source>
        <dbReference type="Proteomes" id="UP000499080"/>
    </source>
</evidence>
<sequence>MTTVLADCGSVINSRPLTYLCEDETVKPISPSMFLQDSIFLHECSVPDIDQVGQTYLRKRLKCKESLLKSLRKIFRYSYLTKEPKKKKLCPTVAVGDIVLVGADNSKRINWPLGCITEVIPGKDGCVRLVKVRTKH</sequence>
<dbReference type="AlphaFoldDB" id="A0A4Y2KZJ1"/>
<organism evidence="2 3">
    <name type="scientific">Araneus ventricosus</name>
    <name type="common">Orbweaver spider</name>
    <name type="synonym">Epeira ventricosa</name>
    <dbReference type="NCBI Taxonomy" id="182803"/>
    <lineage>
        <taxon>Eukaryota</taxon>
        <taxon>Metazoa</taxon>
        <taxon>Ecdysozoa</taxon>
        <taxon>Arthropoda</taxon>
        <taxon>Chelicerata</taxon>
        <taxon>Arachnida</taxon>
        <taxon>Araneae</taxon>
        <taxon>Araneomorphae</taxon>
        <taxon>Entelegynae</taxon>
        <taxon>Araneoidea</taxon>
        <taxon>Araneidae</taxon>
        <taxon>Araneus</taxon>
    </lineage>
</organism>